<dbReference type="AlphaFoldDB" id="A0AA40BVU6"/>
<name>A0AA40BVU6_9PEZI</name>
<feature type="coiled-coil region" evidence="1">
    <location>
        <begin position="638"/>
        <end position="723"/>
    </location>
</feature>
<feature type="region of interest" description="Disordered" evidence="2">
    <location>
        <begin position="595"/>
        <end position="631"/>
    </location>
</feature>
<dbReference type="EMBL" id="JAULSR010000006">
    <property type="protein sequence ID" value="KAK0615621.1"/>
    <property type="molecule type" value="Genomic_DNA"/>
</dbReference>
<feature type="compositionally biased region" description="Basic and acidic residues" evidence="2">
    <location>
        <begin position="607"/>
        <end position="619"/>
    </location>
</feature>
<feature type="compositionally biased region" description="Basic and acidic residues" evidence="2">
    <location>
        <begin position="180"/>
        <end position="195"/>
    </location>
</feature>
<gene>
    <name evidence="3" type="ORF">B0T17DRAFT_619255</name>
</gene>
<protein>
    <submittedName>
        <fullName evidence="3">Uncharacterized protein</fullName>
    </submittedName>
</protein>
<feature type="compositionally biased region" description="Basic and acidic residues" evidence="2">
    <location>
        <begin position="156"/>
        <end position="166"/>
    </location>
</feature>
<evidence type="ECO:0000313" key="4">
    <source>
        <dbReference type="Proteomes" id="UP001174934"/>
    </source>
</evidence>
<feature type="compositionally biased region" description="Pro residues" evidence="2">
    <location>
        <begin position="224"/>
        <end position="234"/>
    </location>
</feature>
<feature type="region of interest" description="Disordered" evidence="2">
    <location>
        <begin position="1"/>
        <end position="25"/>
    </location>
</feature>
<feature type="compositionally biased region" description="Low complexity" evidence="2">
    <location>
        <begin position="133"/>
        <end position="151"/>
    </location>
</feature>
<organism evidence="3 4">
    <name type="scientific">Bombardia bombarda</name>
    <dbReference type="NCBI Taxonomy" id="252184"/>
    <lineage>
        <taxon>Eukaryota</taxon>
        <taxon>Fungi</taxon>
        <taxon>Dikarya</taxon>
        <taxon>Ascomycota</taxon>
        <taxon>Pezizomycotina</taxon>
        <taxon>Sordariomycetes</taxon>
        <taxon>Sordariomycetidae</taxon>
        <taxon>Sordariales</taxon>
        <taxon>Lasiosphaeriaceae</taxon>
        <taxon>Bombardia</taxon>
    </lineage>
</organism>
<comment type="caution">
    <text evidence="3">The sequence shown here is derived from an EMBL/GenBank/DDBJ whole genome shotgun (WGS) entry which is preliminary data.</text>
</comment>
<feature type="region of interest" description="Disordered" evidence="2">
    <location>
        <begin position="518"/>
        <end position="541"/>
    </location>
</feature>
<sequence length="843" mass="94384">MDSQAPVSMDSVASRAANRAARRRHKLKVGTYEKYDLAESEAPEQDATLTKTLEAFAQEYIKLGLHSPYHPLREQLSKEAAEMSLPSATDEDLMVFSSDEEEKPRSRKRHNLDEEEWNPSAGTTRKRKLAACSATLRSSSVSASRSLSASRPAKRQRSDQKQELSDQKTSTENVKSTRRQSTEKRSTRKRSDQKQPRRSRQPSAAAPIVVLASSPEPERISAPEPAPTPAPEPAVIPFSDPATISPPASALISARERYLSPSSQNFSDSGFFPGTRRLLFKTGRVTNAGLLKEVTQGNIRLNSLTTAQKEKVMDLGKDPLHKAFWPGKLGLSSGQARTEDKENVFPSADPAVDRIHSTGYTPLYQMMDVGRDALREPIRTTKLRNSRQHPYRRAPADENERPSSFASPKGVPANSPFVREKKSNSELPSLEAFKSMYKGYRNIREDEGEHRQAQIPGIRAEQLRHVNEEEPIAHIIIGHGVDASPERATGYQLDEQDVVMQETAASEADADEATVAQEAAAEENDARLDEEEDQAIPKTSEQLADEAWEKMTANLREKCRHNKAALDTIAREGAARRDAAALNIEIEQLKESVAAKSVPDNDQSLEPTEHTFRSSRRDATQTTTQTTTRRRYVRKAVREAVEQALAEMKARMEANAKKVWMDEYAQDKAALKEAARRGREEAARIKALEDRLMAEDAEEEARGQAERAEAARLEAERVEAERTKPMQLENEFIAQPRHQQGLDPQEASWQGIQNPLSAIGNPSAGQVIDMMSDELVRRQVADRLDRHQAEMRAQTQANQHPSGLGGGPMLWNGQYDYSHLQHNQFESQGSFHDWEWEFDETII</sequence>
<proteinExistence type="predicted"/>
<accession>A0AA40BVU6</accession>
<dbReference type="Proteomes" id="UP001174934">
    <property type="component" value="Unassembled WGS sequence"/>
</dbReference>
<feature type="compositionally biased region" description="Basic residues" evidence="2">
    <location>
        <begin position="381"/>
        <end position="392"/>
    </location>
</feature>
<keyword evidence="4" id="KW-1185">Reference proteome</keyword>
<feature type="compositionally biased region" description="Acidic residues" evidence="2">
    <location>
        <begin position="520"/>
        <end position="534"/>
    </location>
</feature>
<feature type="region of interest" description="Disordered" evidence="2">
    <location>
        <begin position="74"/>
        <end position="242"/>
    </location>
</feature>
<evidence type="ECO:0000256" key="2">
    <source>
        <dbReference type="SAM" id="MobiDB-lite"/>
    </source>
</evidence>
<evidence type="ECO:0000256" key="1">
    <source>
        <dbReference type="SAM" id="Coils"/>
    </source>
</evidence>
<reference evidence="3" key="1">
    <citation type="submission" date="2023-06" db="EMBL/GenBank/DDBJ databases">
        <title>Genome-scale phylogeny and comparative genomics of the fungal order Sordariales.</title>
        <authorList>
            <consortium name="Lawrence Berkeley National Laboratory"/>
            <person name="Hensen N."/>
            <person name="Bonometti L."/>
            <person name="Westerberg I."/>
            <person name="Brannstrom I.O."/>
            <person name="Guillou S."/>
            <person name="Cros-Aarteil S."/>
            <person name="Calhoun S."/>
            <person name="Haridas S."/>
            <person name="Kuo A."/>
            <person name="Mondo S."/>
            <person name="Pangilinan J."/>
            <person name="Riley R."/>
            <person name="LaButti K."/>
            <person name="Andreopoulos B."/>
            <person name="Lipzen A."/>
            <person name="Chen C."/>
            <person name="Yanf M."/>
            <person name="Daum C."/>
            <person name="Ng V."/>
            <person name="Clum A."/>
            <person name="Steindorff A."/>
            <person name="Ohm R."/>
            <person name="Martin F."/>
            <person name="Silar P."/>
            <person name="Natvig D."/>
            <person name="Lalanne C."/>
            <person name="Gautier V."/>
            <person name="Ament-velasquez S.L."/>
            <person name="Kruys A."/>
            <person name="Hutchinson M.I."/>
            <person name="Powell A.J."/>
            <person name="Barry K."/>
            <person name="Miller A.N."/>
            <person name="Grigoriev I.V."/>
            <person name="Debuchy R."/>
            <person name="Gladieux P."/>
            <person name="Thoren M.H."/>
            <person name="Johannesson H."/>
        </authorList>
    </citation>
    <scope>NUCLEOTIDE SEQUENCE</scope>
    <source>
        <strain evidence="3">SMH3391-2</strain>
    </source>
</reference>
<keyword evidence="1" id="KW-0175">Coiled coil</keyword>
<evidence type="ECO:0000313" key="3">
    <source>
        <dbReference type="EMBL" id="KAK0615621.1"/>
    </source>
</evidence>
<feature type="compositionally biased region" description="Acidic residues" evidence="2">
    <location>
        <begin position="89"/>
        <end position="101"/>
    </location>
</feature>
<feature type="region of interest" description="Disordered" evidence="2">
    <location>
        <begin position="377"/>
        <end position="425"/>
    </location>
</feature>